<evidence type="ECO:0000256" key="2">
    <source>
        <dbReference type="SAM" id="Phobius"/>
    </source>
</evidence>
<feature type="signal peptide" evidence="3">
    <location>
        <begin position="1"/>
        <end position="19"/>
    </location>
</feature>
<sequence length="210" mass="23238">MWKLYTFLTIFILKWSVFTCDPTPQVDSLKEQEKSGQTSSINKDVYPSEDLKSRTSKREFSLGLPSSSGYGGLDGGRYGPSGGYPYDDRRSNYDNDIDGRYPGYIRPSAYGPGYDPPPPPRGYGPIGDYPDDPYYQGHGGGLNSFKMSGFKKILLPLAGLAILGVAAAASQNPVLLQLGSVTGKRRRRRSLWNYSNVYPLNPVVKTFKRS</sequence>
<name>A0ABD1F4H4_HYPHA</name>
<keyword evidence="2" id="KW-1133">Transmembrane helix</keyword>
<evidence type="ECO:0000256" key="3">
    <source>
        <dbReference type="SAM" id="SignalP"/>
    </source>
</evidence>
<feature type="chain" id="PRO_5044877966" evidence="3">
    <location>
        <begin position="20"/>
        <end position="210"/>
    </location>
</feature>
<feature type="region of interest" description="Disordered" evidence="1">
    <location>
        <begin position="26"/>
        <end position="92"/>
    </location>
</feature>
<accession>A0ABD1F4H4</accession>
<keyword evidence="3" id="KW-0732">Signal</keyword>
<dbReference type="EMBL" id="JBDJPC010000003">
    <property type="protein sequence ID" value="KAL1509620.1"/>
    <property type="molecule type" value="Genomic_DNA"/>
</dbReference>
<proteinExistence type="predicted"/>
<keyword evidence="2" id="KW-0812">Transmembrane</keyword>
<dbReference type="AlphaFoldDB" id="A0ABD1F4H4"/>
<feature type="transmembrane region" description="Helical" evidence="2">
    <location>
        <begin position="153"/>
        <end position="179"/>
    </location>
</feature>
<evidence type="ECO:0000256" key="1">
    <source>
        <dbReference type="SAM" id="MobiDB-lite"/>
    </source>
</evidence>
<dbReference type="Proteomes" id="UP001566132">
    <property type="component" value="Unassembled WGS sequence"/>
</dbReference>
<reference evidence="4 5" key="1">
    <citation type="submission" date="2024-05" db="EMBL/GenBank/DDBJ databases">
        <title>Genetic variation in Jamaican populations of the coffee berry borer (Hypothenemus hampei).</title>
        <authorList>
            <person name="Errbii M."/>
            <person name="Myrie A."/>
        </authorList>
    </citation>
    <scope>NUCLEOTIDE SEQUENCE [LARGE SCALE GENOMIC DNA]</scope>
    <source>
        <strain evidence="4">JA-Hopewell-2020-01-JO</strain>
        <tissue evidence="4">Whole body</tissue>
    </source>
</reference>
<keyword evidence="2" id="KW-0472">Membrane</keyword>
<feature type="compositionally biased region" description="Gly residues" evidence="1">
    <location>
        <begin position="69"/>
        <end position="82"/>
    </location>
</feature>
<keyword evidence="5" id="KW-1185">Reference proteome</keyword>
<evidence type="ECO:0000313" key="4">
    <source>
        <dbReference type="EMBL" id="KAL1509620.1"/>
    </source>
</evidence>
<gene>
    <name evidence="4" type="ORF">ABEB36_004330</name>
</gene>
<organism evidence="4 5">
    <name type="scientific">Hypothenemus hampei</name>
    <name type="common">Coffee berry borer</name>
    <dbReference type="NCBI Taxonomy" id="57062"/>
    <lineage>
        <taxon>Eukaryota</taxon>
        <taxon>Metazoa</taxon>
        <taxon>Ecdysozoa</taxon>
        <taxon>Arthropoda</taxon>
        <taxon>Hexapoda</taxon>
        <taxon>Insecta</taxon>
        <taxon>Pterygota</taxon>
        <taxon>Neoptera</taxon>
        <taxon>Endopterygota</taxon>
        <taxon>Coleoptera</taxon>
        <taxon>Polyphaga</taxon>
        <taxon>Cucujiformia</taxon>
        <taxon>Curculionidae</taxon>
        <taxon>Scolytinae</taxon>
        <taxon>Hypothenemus</taxon>
    </lineage>
</organism>
<feature type="compositionally biased region" description="Basic and acidic residues" evidence="1">
    <location>
        <begin position="49"/>
        <end position="60"/>
    </location>
</feature>
<evidence type="ECO:0000313" key="5">
    <source>
        <dbReference type="Proteomes" id="UP001566132"/>
    </source>
</evidence>
<protein>
    <submittedName>
        <fullName evidence="4">Uncharacterized protein</fullName>
    </submittedName>
</protein>
<comment type="caution">
    <text evidence="4">The sequence shown here is derived from an EMBL/GenBank/DDBJ whole genome shotgun (WGS) entry which is preliminary data.</text>
</comment>